<keyword evidence="10 14" id="KW-0407">Ion channel</keyword>
<dbReference type="InterPro" id="IPR013099">
    <property type="entry name" value="K_chnl_dom"/>
</dbReference>
<evidence type="ECO:0000256" key="4">
    <source>
        <dbReference type="ARBA" id="ARBA00022692"/>
    </source>
</evidence>
<evidence type="ECO:0000256" key="3">
    <source>
        <dbReference type="ARBA" id="ARBA00022538"/>
    </source>
</evidence>
<evidence type="ECO:0000256" key="2">
    <source>
        <dbReference type="ARBA" id="ARBA00022448"/>
    </source>
</evidence>
<dbReference type="RefSeq" id="WP_063392735.1">
    <property type="nucleotide sequence ID" value="NZ_CATVWW010000005.1"/>
</dbReference>
<evidence type="ECO:0000256" key="11">
    <source>
        <dbReference type="SAM" id="Phobius"/>
    </source>
</evidence>
<dbReference type="Proteomes" id="UP001190002">
    <property type="component" value="Unassembled WGS sequence"/>
</dbReference>
<dbReference type="Gene3D" id="2.60.40.1400">
    <property type="entry name" value="G protein-activated inward rectifier potassium channel 1"/>
    <property type="match status" value="1"/>
</dbReference>
<dbReference type="SUPFAM" id="SSF81324">
    <property type="entry name" value="Voltage-gated potassium channels"/>
    <property type="match status" value="1"/>
</dbReference>
<proteinExistence type="predicted"/>
<feature type="transmembrane region" description="Helical" evidence="11">
    <location>
        <begin position="51"/>
        <end position="72"/>
    </location>
</feature>
<keyword evidence="2" id="KW-0813">Transport</keyword>
<evidence type="ECO:0000256" key="8">
    <source>
        <dbReference type="ARBA" id="ARBA00023065"/>
    </source>
</evidence>
<gene>
    <name evidence="15" type="ORF">R77569_02456</name>
    <name evidence="14" type="ORF">R77591_02480</name>
</gene>
<keyword evidence="7 11" id="KW-1133">Transmembrane helix</keyword>
<dbReference type="Proteomes" id="UP001190452">
    <property type="component" value="Unassembled WGS sequence"/>
</dbReference>
<evidence type="ECO:0000313" key="16">
    <source>
        <dbReference type="Proteomes" id="UP001190002"/>
    </source>
</evidence>
<keyword evidence="8" id="KW-0406">Ion transport</keyword>
<dbReference type="GO" id="GO:1990573">
    <property type="term" value="P:potassium ion import across plasma membrane"/>
    <property type="evidence" value="ECO:0007669"/>
    <property type="project" value="TreeGrafter"/>
</dbReference>
<keyword evidence="5" id="KW-0851">Voltage-gated channel</keyword>
<dbReference type="InterPro" id="IPR014756">
    <property type="entry name" value="Ig_E-set"/>
</dbReference>
<dbReference type="PANTHER" id="PTHR11767:SF102">
    <property type="entry name" value="INWARDLY RECTIFYING POTASSIUM CHANNEL 1, ISOFORM F"/>
    <property type="match status" value="1"/>
</dbReference>
<comment type="subcellular location">
    <subcellularLocation>
        <location evidence="1">Membrane</location>
        <topology evidence="1">Multi-pass membrane protein</topology>
    </subcellularLocation>
</comment>
<dbReference type="InterPro" id="IPR016449">
    <property type="entry name" value="K_chnl_inward-rec_Kir"/>
</dbReference>
<dbReference type="Gene3D" id="1.10.287.70">
    <property type="match status" value="1"/>
</dbReference>
<dbReference type="GO" id="GO:0005886">
    <property type="term" value="C:plasma membrane"/>
    <property type="evidence" value="ECO:0007669"/>
    <property type="project" value="TreeGrafter"/>
</dbReference>
<dbReference type="Pfam" id="PF17655">
    <property type="entry name" value="IRK_C"/>
    <property type="match status" value="1"/>
</dbReference>
<evidence type="ECO:0000313" key="17">
    <source>
        <dbReference type="Proteomes" id="UP001190452"/>
    </source>
</evidence>
<feature type="domain" description="Inward rectifier potassium channel C-terminal" evidence="13">
    <location>
        <begin position="144"/>
        <end position="302"/>
    </location>
</feature>
<feature type="transmembrane region" description="Helical" evidence="11">
    <location>
        <begin position="113"/>
        <end position="135"/>
    </location>
</feature>
<evidence type="ECO:0000256" key="1">
    <source>
        <dbReference type="ARBA" id="ARBA00004141"/>
    </source>
</evidence>
<name>A0AAD2ASQ6_9RALS</name>
<sequence length="308" mass="34290">MHTPSSSSKPSRPRRGRKIWSGTQHVIAYGMPPLGWRDVYHHALEVNWPTFFALLATMFLALNAVFAGLYSLGDASIANQSPPGFVGAFFFSVETLATVGYGDMHPQTVYAHVIATLEIFIGMSGIAMATGLVFARFSRPRAKILFARHPVVRTINGTPTLMLRAANARQNVIAEATARLRLMQDERSPEGYSIYKIRDLKLERSEHPVFLLGWVMMHVIDETSPLYNATAESLAAVDSLLLLTIEGADETAAQTVQARYSWRHDAIRWNHRYLDLIHEEDGVTTVDYDNFHKIEPIGAPAEAPSQAQ</sequence>
<dbReference type="EMBL" id="CAUDKV010000009">
    <property type="protein sequence ID" value="CAJ0872678.1"/>
    <property type="molecule type" value="Genomic_DNA"/>
</dbReference>
<dbReference type="InterPro" id="IPR013518">
    <property type="entry name" value="K_chnl_inward-rec_Kir_cyto"/>
</dbReference>
<dbReference type="PANTHER" id="PTHR11767">
    <property type="entry name" value="INWARD RECTIFIER POTASSIUM CHANNEL"/>
    <property type="match status" value="1"/>
</dbReference>
<dbReference type="GO" id="GO:0005242">
    <property type="term" value="F:inward rectifier potassium channel activity"/>
    <property type="evidence" value="ECO:0007669"/>
    <property type="project" value="InterPro"/>
</dbReference>
<dbReference type="AlphaFoldDB" id="A0AAD2ASQ6"/>
<keyword evidence="6" id="KW-0630">Potassium</keyword>
<evidence type="ECO:0000313" key="14">
    <source>
        <dbReference type="EMBL" id="CAJ0684320.1"/>
    </source>
</evidence>
<keyword evidence="3" id="KW-0633">Potassium transport</keyword>
<reference evidence="14 17" key="1">
    <citation type="submission" date="2023-07" db="EMBL/GenBank/DDBJ databases">
        <authorList>
            <person name="Peeters C."/>
        </authorList>
    </citation>
    <scope>NUCLEOTIDE SEQUENCE</scope>
    <source>
        <strain evidence="15 17">R-77569</strain>
        <strain evidence="14">R-77591</strain>
    </source>
</reference>
<evidence type="ECO:0000259" key="12">
    <source>
        <dbReference type="Pfam" id="PF07885"/>
    </source>
</evidence>
<dbReference type="Pfam" id="PF07885">
    <property type="entry name" value="Ion_trans_2"/>
    <property type="match status" value="1"/>
</dbReference>
<evidence type="ECO:0000256" key="5">
    <source>
        <dbReference type="ARBA" id="ARBA00022882"/>
    </source>
</evidence>
<keyword evidence="4 11" id="KW-0812">Transmembrane</keyword>
<dbReference type="EMBL" id="CATVXE010000009">
    <property type="protein sequence ID" value="CAJ0684320.1"/>
    <property type="molecule type" value="Genomic_DNA"/>
</dbReference>
<dbReference type="GO" id="GO:0034702">
    <property type="term" value="C:monoatomic ion channel complex"/>
    <property type="evidence" value="ECO:0007669"/>
    <property type="project" value="UniProtKB-KW"/>
</dbReference>
<keyword evidence="9 11" id="KW-0472">Membrane</keyword>
<dbReference type="InterPro" id="IPR041647">
    <property type="entry name" value="IRK_C"/>
</dbReference>
<organism evidence="14 16">
    <name type="scientific">Ralstonia mannitolilytica</name>
    <dbReference type="NCBI Taxonomy" id="105219"/>
    <lineage>
        <taxon>Bacteria</taxon>
        <taxon>Pseudomonadati</taxon>
        <taxon>Pseudomonadota</taxon>
        <taxon>Betaproteobacteria</taxon>
        <taxon>Burkholderiales</taxon>
        <taxon>Burkholderiaceae</taxon>
        <taxon>Ralstonia</taxon>
    </lineage>
</organism>
<protein>
    <submittedName>
        <fullName evidence="14">Inward rectifier potassium channel Kirbac3.1</fullName>
    </submittedName>
</protein>
<accession>A0AAD2ASQ6</accession>
<feature type="domain" description="Potassium channel" evidence="12">
    <location>
        <begin position="69"/>
        <end position="137"/>
    </location>
</feature>
<keyword evidence="17" id="KW-1185">Reference proteome</keyword>
<feature type="transmembrane region" description="Helical" evidence="11">
    <location>
        <begin position="84"/>
        <end position="101"/>
    </location>
</feature>
<comment type="caution">
    <text evidence="14">The sequence shown here is derived from an EMBL/GenBank/DDBJ whole genome shotgun (WGS) entry which is preliminary data.</text>
</comment>
<dbReference type="PRINTS" id="PR01320">
    <property type="entry name" value="KIRCHANNEL"/>
</dbReference>
<evidence type="ECO:0000256" key="10">
    <source>
        <dbReference type="ARBA" id="ARBA00023303"/>
    </source>
</evidence>
<dbReference type="GO" id="GO:0034765">
    <property type="term" value="P:regulation of monoatomic ion transmembrane transport"/>
    <property type="evidence" value="ECO:0007669"/>
    <property type="project" value="TreeGrafter"/>
</dbReference>
<evidence type="ECO:0000256" key="7">
    <source>
        <dbReference type="ARBA" id="ARBA00022989"/>
    </source>
</evidence>
<evidence type="ECO:0000256" key="9">
    <source>
        <dbReference type="ARBA" id="ARBA00023136"/>
    </source>
</evidence>
<evidence type="ECO:0000259" key="13">
    <source>
        <dbReference type="Pfam" id="PF17655"/>
    </source>
</evidence>
<dbReference type="SUPFAM" id="SSF81296">
    <property type="entry name" value="E set domains"/>
    <property type="match status" value="1"/>
</dbReference>
<evidence type="ECO:0000313" key="15">
    <source>
        <dbReference type="EMBL" id="CAJ0872678.1"/>
    </source>
</evidence>
<evidence type="ECO:0000256" key="6">
    <source>
        <dbReference type="ARBA" id="ARBA00022958"/>
    </source>
</evidence>